<comment type="caution">
    <text evidence="2">The sequence shown here is derived from an EMBL/GenBank/DDBJ whole genome shotgun (WGS) entry which is preliminary data.</text>
</comment>
<feature type="compositionally biased region" description="Low complexity" evidence="1">
    <location>
        <begin position="8"/>
        <end position="22"/>
    </location>
</feature>
<feature type="region of interest" description="Disordered" evidence="1">
    <location>
        <begin position="1"/>
        <end position="29"/>
    </location>
</feature>
<dbReference type="GO" id="GO:0048364">
    <property type="term" value="P:root development"/>
    <property type="evidence" value="ECO:0007669"/>
    <property type="project" value="InterPro"/>
</dbReference>
<dbReference type="EMBL" id="CAJGYO010000019">
    <property type="protein sequence ID" value="CAD6338248.1"/>
    <property type="molecule type" value="Genomic_DNA"/>
</dbReference>
<evidence type="ECO:0000313" key="2">
    <source>
        <dbReference type="EMBL" id="CAD6338248.1"/>
    </source>
</evidence>
<evidence type="ECO:0000313" key="3">
    <source>
        <dbReference type="Proteomes" id="UP000604825"/>
    </source>
</evidence>
<proteinExistence type="predicted"/>
<evidence type="ECO:0000256" key="1">
    <source>
        <dbReference type="SAM" id="MobiDB-lite"/>
    </source>
</evidence>
<sequence>MAPAFGRSISFPLSPARSSSSSTTKKQARHVRSISLPTCRAHPLLAHLHATTRAVRAWAATAGADPCTTTSTPSAGLAHLDALHAALAELLVLPEPRAALATATAFSDRLLDGLLALADAHGAFRETLIDLRRHAAEARAALRRRDAARLASAVRAQRSAEKDLARLASSARAAARLPLLPVAPAATTVAEVEVSGVLAEALAAAESASAAVFSALEAVSSAATAATASASPKKPAATATLMSLVTRSSKAAAASDEDKELTALEKMEQLDECIAEMEAGSDKVFRRILHTRVALLNIRTHTC</sequence>
<dbReference type="Pfam" id="PF03087">
    <property type="entry name" value="BPS1"/>
    <property type="match status" value="1"/>
</dbReference>
<dbReference type="Proteomes" id="UP000604825">
    <property type="component" value="Unassembled WGS sequence"/>
</dbReference>
<dbReference type="OrthoDB" id="695739at2759"/>
<gene>
    <name evidence="2" type="ORF">NCGR_LOCUS62346</name>
</gene>
<dbReference type="InterPro" id="IPR004320">
    <property type="entry name" value="BPS1_pln"/>
</dbReference>
<dbReference type="PANTHER" id="PTHR33070:SF84">
    <property type="entry name" value="PECTINESTERASE INHIBITOR DOMAIN-CONTAINING PROTEIN"/>
    <property type="match status" value="1"/>
</dbReference>
<protein>
    <submittedName>
        <fullName evidence="2">Uncharacterized protein</fullName>
    </submittedName>
</protein>
<dbReference type="PANTHER" id="PTHR33070">
    <property type="entry name" value="OS06G0725500 PROTEIN"/>
    <property type="match status" value="1"/>
</dbReference>
<name>A0A811SCF5_9POAL</name>
<reference evidence="2" key="1">
    <citation type="submission" date="2020-10" db="EMBL/GenBank/DDBJ databases">
        <authorList>
            <person name="Han B."/>
            <person name="Lu T."/>
            <person name="Zhao Q."/>
            <person name="Huang X."/>
            <person name="Zhao Y."/>
        </authorList>
    </citation>
    <scope>NUCLEOTIDE SEQUENCE</scope>
</reference>
<organism evidence="2 3">
    <name type="scientific">Miscanthus lutarioriparius</name>
    <dbReference type="NCBI Taxonomy" id="422564"/>
    <lineage>
        <taxon>Eukaryota</taxon>
        <taxon>Viridiplantae</taxon>
        <taxon>Streptophyta</taxon>
        <taxon>Embryophyta</taxon>
        <taxon>Tracheophyta</taxon>
        <taxon>Spermatophyta</taxon>
        <taxon>Magnoliopsida</taxon>
        <taxon>Liliopsida</taxon>
        <taxon>Poales</taxon>
        <taxon>Poaceae</taxon>
        <taxon>PACMAD clade</taxon>
        <taxon>Panicoideae</taxon>
        <taxon>Andropogonodae</taxon>
        <taxon>Andropogoneae</taxon>
        <taxon>Saccharinae</taxon>
        <taxon>Miscanthus</taxon>
    </lineage>
</organism>
<accession>A0A811SCF5</accession>
<dbReference type="AlphaFoldDB" id="A0A811SCF5"/>
<dbReference type="GO" id="GO:0048367">
    <property type="term" value="P:shoot system development"/>
    <property type="evidence" value="ECO:0007669"/>
    <property type="project" value="InterPro"/>
</dbReference>
<keyword evidence="3" id="KW-1185">Reference proteome</keyword>